<evidence type="ECO:0000313" key="3">
    <source>
        <dbReference type="EMBL" id="KTD15973.1"/>
    </source>
</evidence>
<evidence type="ECO:0000313" key="4">
    <source>
        <dbReference type="Proteomes" id="UP000054869"/>
    </source>
</evidence>
<feature type="transmembrane region" description="Helical" evidence="1">
    <location>
        <begin position="144"/>
        <end position="164"/>
    </location>
</feature>
<dbReference type="eggNOG" id="ENOG503457A">
    <property type="taxonomic scope" value="Bacteria"/>
</dbReference>
<feature type="transmembrane region" description="Helical" evidence="1">
    <location>
        <begin position="120"/>
        <end position="137"/>
    </location>
</feature>
<dbReference type="Gene3D" id="1.20.144.10">
    <property type="entry name" value="Phosphatidic acid phosphatase type 2/haloperoxidase"/>
    <property type="match status" value="1"/>
</dbReference>
<dbReference type="InterPro" id="IPR000326">
    <property type="entry name" value="PAP2/HPO"/>
</dbReference>
<dbReference type="Pfam" id="PF01569">
    <property type="entry name" value="PAP2"/>
    <property type="match status" value="1"/>
</dbReference>
<organism evidence="3 4">
    <name type="scientific">Legionella lansingensis</name>
    <dbReference type="NCBI Taxonomy" id="45067"/>
    <lineage>
        <taxon>Bacteria</taxon>
        <taxon>Pseudomonadati</taxon>
        <taxon>Pseudomonadota</taxon>
        <taxon>Gammaproteobacteria</taxon>
        <taxon>Legionellales</taxon>
        <taxon>Legionellaceae</taxon>
        <taxon>Legionella</taxon>
    </lineage>
</organism>
<protein>
    <submittedName>
        <fullName evidence="3">PAP2 superfamily protein</fullName>
    </submittedName>
</protein>
<comment type="caution">
    <text evidence="3">The sequence shown here is derived from an EMBL/GenBank/DDBJ whole genome shotgun (WGS) entry which is preliminary data.</text>
</comment>
<evidence type="ECO:0000256" key="1">
    <source>
        <dbReference type="SAM" id="Phobius"/>
    </source>
</evidence>
<evidence type="ECO:0000259" key="2">
    <source>
        <dbReference type="Pfam" id="PF01569"/>
    </source>
</evidence>
<name>A0A0W0V787_9GAMM</name>
<keyword evidence="1" id="KW-0472">Membrane</keyword>
<feature type="transmembrane region" description="Helical" evidence="1">
    <location>
        <begin position="6"/>
        <end position="28"/>
    </location>
</feature>
<keyword evidence="1" id="KW-0812">Transmembrane</keyword>
<reference evidence="3 4" key="1">
    <citation type="submission" date="2015-11" db="EMBL/GenBank/DDBJ databases">
        <title>Genomic analysis of 38 Legionella species identifies large and diverse effector repertoires.</title>
        <authorList>
            <person name="Burstein D."/>
            <person name="Amaro F."/>
            <person name="Zusman T."/>
            <person name="Lifshitz Z."/>
            <person name="Cohen O."/>
            <person name="Gilbert J.A."/>
            <person name="Pupko T."/>
            <person name="Shuman H.A."/>
            <person name="Segal G."/>
        </authorList>
    </citation>
    <scope>NUCLEOTIDE SEQUENCE [LARGE SCALE GENOMIC DNA]</scope>
    <source>
        <strain evidence="3 4">ATCC 49751</strain>
    </source>
</reference>
<feature type="transmembrane region" description="Helical" evidence="1">
    <location>
        <begin position="33"/>
        <end position="55"/>
    </location>
</feature>
<feature type="transmembrane region" description="Helical" evidence="1">
    <location>
        <begin position="201"/>
        <end position="218"/>
    </location>
</feature>
<dbReference type="Proteomes" id="UP000054869">
    <property type="component" value="Unassembled WGS sequence"/>
</dbReference>
<feature type="transmembrane region" description="Helical" evidence="1">
    <location>
        <begin position="170"/>
        <end position="189"/>
    </location>
</feature>
<dbReference type="AlphaFoldDB" id="A0A0W0V787"/>
<sequence length="252" mass="28739">MLDNIATFFLLFSKPFIVVPLLTIGLLWIDREFFYQAATLVLISIIINVALKVTFKIPLSPSIGKDWYAFPSGHMQTTTVLYGWFAYKIPISVLRGLIVILLIGVGFGLIHFGYHNIYDVLGALFFAALIIGLYQYLYSRLPKALPYILASLAIILMIYIQLTYHKIPTHAWGAFYSLLGLILADKLFNRGNMPLSFYQKLAGSILCFIIFLLVYFLFQIKTLSNLPPYLYQSQWIILAFSIAKLSLGKKWK</sequence>
<dbReference type="STRING" id="45067.Llan_2561"/>
<dbReference type="InterPro" id="IPR036938">
    <property type="entry name" value="PAP2/HPO_sf"/>
</dbReference>
<feature type="transmembrane region" description="Helical" evidence="1">
    <location>
        <begin position="230"/>
        <end position="247"/>
    </location>
</feature>
<dbReference type="OrthoDB" id="5652648at2"/>
<dbReference type="SUPFAM" id="SSF48317">
    <property type="entry name" value="Acid phosphatase/Vanadium-dependent haloperoxidase"/>
    <property type="match status" value="1"/>
</dbReference>
<keyword evidence="1" id="KW-1133">Transmembrane helix</keyword>
<keyword evidence="4" id="KW-1185">Reference proteome</keyword>
<dbReference type="RefSeq" id="WP_028372786.1">
    <property type="nucleotide sequence ID" value="NZ_CAAAJD010000018.1"/>
</dbReference>
<proteinExistence type="predicted"/>
<gene>
    <name evidence="3" type="ORF">Llan_2561</name>
</gene>
<feature type="transmembrane region" description="Helical" evidence="1">
    <location>
        <begin position="94"/>
        <end position="114"/>
    </location>
</feature>
<accession>A0A0W0V787</accession>
<dbReference type="EMBL" id="LNYI01000064">
    <property type="protein sequence ID" value="KTD15973.1"/>
    <property type="molecule type" value="Genomic_DNA"/>
</dbReference>
<feature type="domain" description="Phosphatidic acid phosphatase type 2/haloperoxidase" evidence="2">
    <location>
        <begin position="67"/>
        <end position="138"/>
    </location>
</feature>
<dbReference type="PATRIC" id="fig|45067.4.peg.2692"/>